<comment type="caution">
    <text evidence="10">Lacks conserved residue(s) required for the propagation of feature annotation.</text>
</comment>
<evidence type="ECO:0000313" key="13">
    <source>
        <dbReference type="EMBL" id="KAB0267026.1"/>
    </source>
</evidence>
<evidence type="ECO:0000259" key="11">
    <source>
        <dbReference type="Pfam" id="PF03033"/>
    </source>
</evidence>
<dbReference type="EC" id="2.4.1.227" evidence="10"/>
<keyword evidence="9 10" id="KW-0961">Cell wall biogenesis/degradation</keyword>
<evidence type="ECO:0000256" key="5">
    <source>
        <dbReference type="ARBA" id="ARBA00022960"/>
    </source>
</evidence>
<dbReference type="RefSeq" id="WP_150944429.1">
    <property type="nucleotide sequence ID" value="NZ_VCMV01000014.1"/>
</dbReference>
<feature type="binding site" evidence="10">
    <location>
        <begin position="13"/>
        <end position="15"/>
    </location>
    <ligand>
        <name>UDP-N-acetyl-alpha-D-glucosamine</name>
        <dbReference type="ChEBI" id="CHEBI:57705"/>
    </ligand>
</feature>
<dbReference type="PANTHER" id="PTHR21015">
    <property type="entry name" value="UDP-N-ACETYLGLUCOSAMINE--N-ACETYLMURAMYL-(PENTAPEPTIDE) PYROPHOSPHORYL-UNDECAPRENOL N-ACETYLGLUCOSAMINE TRANSFERASE 1"/>
    <property type="match status" value="1"/>
</dbReference>
<dbReference type="NCBIfam" id="TIGR01133">
    <property type="entry name" value="murG"/>
    <property type="match status" value="1"/>
</dbReference>
<dbReference type="Proteomes" id="UP000325684">
    <property type="component" value="Unassembled WGS sequence"/>
</dbReference>
<dbReference type="HAMAP" id="MF_00033">
    <property type="entry name" value="MurG"/>
    <property type="match status" value="1"/>
</dbReference>
<feature type="binding site" evidence="10">
    <location>
        <position position="195"/>
    </location>
    <ligand>
        <name>UDP-N-acetyl-alpha-D-glucosamine</name>
        <dbReference type="ChEBI" id="CHEBI:57705"/>
    </ligand>
</feature>
<dbReference type="SUPFAM" id="SSF53756">
    <property type="entry name" value="UDP-Glycosyltransferase/glycogen phosphorylase"/>
    <property type="match status" value="1"/>
</dbReference>
<gene>
    <name evidence="10 13" type="primary">murG</name>
    <name evidence="13" type="ORF">FEZ63_11375</name>
</gene>
<dbReference type="GO" id="GO:0008360">
    <property type="term" value="P:regulation of cell shape"/>
    <property type="evidence" value="ECO:0007669"/>
    <property type="project" value="UniProtKB-KW"/>
</dbReference>
<dbReference type="UniPathway" id="UPA00219"/>
<keyword evidence="3 10" id="KW-0328">Glycosyltransferase</keyword>
<dbReference type="GO" id="GO:0005975">
    <property type="term" value="P:carbohydrate metabolic process"/>
    <property type="evidence" value="ECO:0007669"/>
    <property type="project" value="InterPro"/>
</dbReference>
<dbReference type="GO" id="GO:0050511">
    <property type="term" value="F:undecaprenyldiphospho-muramoylpentapeptide beta-N-acetylglucosaminyltransferase activity"/>
    <property type="evidence" value="ECO:0007669"/>
    <property type="project" value="UniProtKB-UniRule"/>
</dbReference>
<keyword evidence="6 10" id="KW-0573">Peptidoglycan synthesis</keyword>
<evidence type="ECO:0000256" key="4">
    <source>
        <dbReference type="ARBA" id="ARBA00022679"/>
    </source>
</evidence>
<evidence type="ECO:0000256" key="2">
    <source>
        <dbReference type="ARBA" id="ARBA00022618"/>
    </source>
</evidence>
<feature type="binding site" evidence="10">
    <location>
        <position position="167"/>
    </location>
    <ligand>
        <name>UDP-N-acetyl-alpha-D-glucosamine</name>
        <dbReference type="ChEBI" id="CHEBI:57705"/>
    </ligand>
</feature>
<dbReference type="InterPro" id="IPR004276">
    <property type="entry name" value="GlycoTrans_28_N"/>
</dbReference>
<keyword evidence="8 10" id="KW-0131">Cell cycle</keyword>
<evidence type="ECO:0000256" key="7">
    <source>
        <dbReference type="ARBA" id="ARBA00023136"/>
    </source>
</evidence>
<organism evidence="13 14">
    <name type="scientific">Microvirga brassicacearum</name>
    <dbReference type="NCBI Taxonomy" id="2580413"/>
    <lineage>
        <taxon>Bacteria</taxon>
        <taxon>Pseudomonadati</taxon>
        <taxon>Pseudomonadota</taxon>
        <taxon>Alphaproteobacteria</taxon>
        <taxon>Hyphomicrobiales</taxon>
        <taxon>Methylobacteriaceae</taxon>
        <taxon>Microvirga</taxon>
    </lineage>
</organism>
<dbReference type="CDD" id="cd03785">
    <property type="entry name" value="GT28_MurG"/>
    <property type="match status" value="1"/>
</dbReference>
<feature type="domain" description="Glycosyltransferase family 28 N-terminal" evidence="11">
    <location>
        <begin position="6"/>
        <end position="141"/>
    </location>
</feature>
<reference evidence="13 14" key="1">
    <citation type="journal article" date="2019" name="Microorganisms">
        <title>Genome Insights into the Novel Species Microvirga brassicacearum, a Rapeseed Endophyte with Biotechnological Potential.</title>
        <authorList>
            <person name="Jimenez-Gomez A."/>
            <person name="Saati-Santamaria Z."/>
            <person name="Igual J.M."/>
            <person name="Rivas R."/>
            <person name="Mateos P.F."/>
            <person name="Garcia-Fraile P."/>
        </authorList>
    </citation>
    <scope>NUCLEOTIDE SEQUENCE [LARGE SCALE GENOMIC DNA]</scope>
    <source>
        <strain evidence="13 14">CDVBN77</strain>
    </source>
</reference>
<evidence type="ECO:0000256" key="10">
    <source>
        <dbReference type="HAMAP-Rule" id="MF_00033"/>
    </source>
</evidence>
<dbReference type="PANTHER" id="PTHR21015:SF22">
    <property type="entry name" value="GLYCOSYLTRANSFERASE"/>
    <property type="match status" value="1"/>
</dbReference>
<sequence>MTAPLIVVTAGGTGGHLFPAEALANALKQAGARIVLATDKRANAYSASFPADEIIEIPSATPSGRSVPQMMRAAFQLGRGTLMAIPALRRLKPAMVVGFGGYPTVPPVIAASILRIPSVIHEANGVMGRANRFLARRASLIATGFPDTRGIPNNIPGRVLQTGNPIRPAVREAAQTPYRAPGPGERFNLLVTGGSQGARVMSDVIPSAIEGLAPDLRARIVIVQQARSEDLDRVRDHYKRLGIASEVEPFFKDLPRRIAEAHLVISRSGASTVAELAAIGRPSILVPLPGAIDQDQAANANALGSIGAAIVLPQVAFTPDRLAAELRKALEGPEDLTKAARAAHSASITDAAERLAQAVLELASSHENGRNT</sequence>
<dbReference type="Pfam" id="PF03033">
    <property type="entry name" value="Glyco_transf_28"/>
    <property type="match status" value="1"/>
</dbReference>
<feature type="binding site" evidence="10">
    <location>
        <position position="124"/>
    </location>
    <ligand>
        <name>UDP-N-acetyl-alpha-D-glucosamine</name>
        <dbReference type="ChEBI" id="CHEBI:57705"/>
    </ligand>
</feature>
<keyword evidence="2 10" id="KW-0132">Cell division</keyword>
<dbReference type="GO" id="GO:0009252">
    <property type="term" value="P:peptidoglycan biosynthetic process"/>
    <property type="evidence" value="ECO:0007669"/>
    <property type="project" value="UniProtKB-UniRule"/>
</dbReference>
<dbReference type="Pfam" id="PF04101">
    <property type="entry name" value="Glyco_tran_28_C"/>
    <property type="match status" value="1"/>
</dbReference>
<evidence type="ECO:0000259" key="12">
    <source>
        <dbReference type="Pfam" id="PF04101"/>
    </source>
</evidence>
<evidence type="ECO:0000256" key="6">
    <source>
        <dbReference type="ARBA" id="ARBA00022984"/>
    </source>
</evidence>
<dbReference type="GO" id="GO:0071555">
    <property type="term" value="P:cell wall organization"/>
    <property type="evidence" value="ECO:0007669"/>
    <property type="project" value="UniProtKB-KW"/>
</dbReference>
<comment type="pathway">
    <text evidence="10">Cell wall biogenesis; peptidoglycan biosynthesis.</text>
</comment>
<dbReference type="Gene3D" id="3.40.50.2000">
    <property type="entry name" value="Glycogen Phosphorylase B"/>
    <property type="match status" value="2"/>
</dbReference>
<comment type="function">
    <text evidence="10">Cell wall formation. Catalyzes the transfer of a GlcNAc subunit on undecaprenyl-pyrophosphoryl-MurNAc-pentapeptide (lipid intermediate I) to form undecaprenyl-pyrophosphoryl-MurNAc-(pentapeptide)GlcNAc (lipid intermediate II).</text>
</comment>
<name>A0A5N3PB97_9HYPH</name>
<comment type="caution">
    <text evidence="13">The sequence shown here is derived from an EMBL/GenBank/DDBJ whole genome shotgun (WGS) entry which is preliminary data.</text>
</comment>
<comment type="subcellular location">
    <subcellularLocation>
        <location evidence="10">Cell membrane</location>
        <topology evidence="10">Peripheral membrane protein</topology>
        <orientation evidence="10">Cytoplasmic side</orientation>
    </subcellularLocation>
</comment>
<keyword evidence="1 10" id="KW-1003">Cell membrane</keyword>
<evidence type="ECO:0000313" key="14">
    <source>
        <dbReference type="Proteomes" id="UP000325684"/>
    </source>
</evidence>
<proteinExistence type="inferred from homology"/>
<feature type="binding site" evidence="10">
    <location>
        <position position="296"/>
    </location>
    <ligand>
        <name>UDP-N-acetyl-alpha-D-glucosamine</name>
        <dbReference type="ChEBI" id="CHEBI:57705"/>
    </ligand>
</feature>
<comment type="similarity">
    <text evidence="10">Belongs to the glycosyltransferase 28 family. MurG subfamily.</text>
</comment>
<dbReference type="GO" id="GO:0005886">
    <property type="term" value="C:plasma membrane"/>
    <property type="evidence" value="ECO:0007669"/>
    <property type="project" value="UniProtKB-SubCell"/>
</dbReference>
<dbReference type="EMBL" id="VCMV01000014">
    <property type="protein sequence ID" value="KAB0267026.1"/>
    <property type="molecule type" value="Genomic_DNA"/>
</dbReference>
<keyword evidence="4 10" id="KW-0808">Transferase</keyword>
<feature type="domain" description="Glycosyl transferase family 28 C-terminal" evidence="12">
    <location>
        <begin position="189"/>
        <end position="355"/>
    </location>
</feature>
<evidence type="ECO:0000256" key="9">
    <source>
        <dbReference type="ARBA" id="ARBA00023316"/>
    </source>
</evidence>
<dbReference type="AlphaFoldDB" id="A0A5N3PB97"/>
<keyword evidence="14" id="KW-1185">Reference proteome</keyword>
<evidence type="ECO:0000256" key="1">
    <source>
        <dbReference type="ARBA" id="ARBA00022475"/>
    </source>
</evidence>
<accession>A0A5N3PB97</accession>
<evidence type="ECO:0000256" key="8">
    <source>
        <dbReference type="ARBA" id="ARBA00023306"/>
    </source>
</evidence>
<dbReference type="InterPro" id="IPR006009">
    <property type="entry name" value="GlcNAc_MurG"/>
</dbReference>
<dbReference type="GO" id="GO:0051991">
    <property type="term" value="F:UDP-N-acetyl-D-glucosamine:N-acetylmuramoyl-L-alanyl-D-glutamyl-meso-2,6-diaminopimelyl-D-alanyl-D-alanine-diphosphoundecaprenol 4-beta-N-acetylglucosaminlytransferase activity"/>
    <property type="evidence" value="ECO:0007669"/>
    <property type="project" value="RHEA"/>
</dbReference>
<keyword evidence="5 10" id="KW-0133">Cell shape</keyword>
<dbReference type="InterPro" id="IPR007235">
    <property type="entry name" value="Glyco_trans_28_C"/>
</dbReference>
<comment type="catalytic activity">
    <reaction evidence="10">
        <text>di-trans,octa-cis-undecaprenyl diphospho-N-acetyl-alpha-D-muramoyl-L-alanyl-D-glutamyl-meso-2,6-diaminopimeloyl-D-alanyl-D-alanine + UDP-N-acetyl-alpha-D-glucosamine = di-trans,octa-cis-undecaprenyl diphospho-[N-acetyl-alpha-D-glucosaminyl-(1-&gt;4)]-N-acetyl-alpha-D-muramoyl-L-alanyl-D-glutamyl-meso-2,6-diaminopimeloyl-D-alanyl-D-alanine + UDP + H(+)</text>
        <dbReference type="Rhea" id="RHEA:31227"/>
        <dbReference type="ChEBI" id="CHEBI:15378"/>
        <dbReference type="ChEBI" id="CHEBI:57705"/>
        <dbReference type="ChEBI" id="CHEBI:58223"/>
        <dbReference type="ChEBI" id="CHEBI:61387"/>
        <dbReference type="ChEBI" id="CHEBI:61388"/>
        <dbReference type="EC" id="2.4.1.227"/>
    </reaction>
</comment>
<dbReference type="OrthoDB" id="9808936at2"/>
<protein>
    <recommendedName>
        <fullName evidence="10">UDP-N-acetylglucosamine--N-acetylmuramyl-(pentapeptide) pyrophosphoryl-undecaprenol N-acetylglucosamine transferase</fullName>
        <ecNumber evidence="10">2.4.1.227</ecNumber>
    </recommendedName>
    <alternativeName>
        <fullName evidence="10">Undecaprenyl-PP-MurNAc-pentapeptide-UDPGlcNAc GlcNAc transferase</fullName>
    </alternativeName>
</protein>
<evidence type="ECO:0000256" key="3">
    <source>
        <dbReference type="ARBA" id="ARBA00022676"/>
    </source>
</evidence>
<dbReference type="GO" id="GO:0051301">
    <property type="term" value="P:cell division"/>
    <property type="evidence" value="ECO:0007669"/>
    <property type="project" value="UniProtKB-KW"/>
</dbReference>
<keyword evidence="7 10" id="KW-0472">Membrane</keyword>